<dbReference type="AlphaFoldDB" id="A0A1H7GB81"/>
<evidence type="ECO:0000313" key="3">
    <source>
        <dbReference type="EMBL" id="SEK33730.1"/>
    </source>
</evidence>
<feature type="compositionally biased region" description="Basic and acidic residues" evidence="1">
    <location>
        <begin position="372"/>
        <end position="411"/>
    </location>
</feature>
<dbReference type="Proteomes" id="UP000183894">
    <property type="component" value="Unassembled WGS sequence"/>
</dbReference>
<feature type="domain" description="NrS-1 polymerase-like HBD" evidence="2">
    <location>
        <begin position="245"/>
        <end position="308"/>
    </location>
</feature>
<feature type="compositionally biased region" description="Basic and acidic residues" evidence="1">
    <location>
        <begin position="320"/>
        <end position="334"/>
    </location>
</feature>
<dbReference type="RefSeq" id="WP_074792612.1">
    <property type="nucleotide sequence ID" value="NZ_FOAD01000001.1"/>
</dbReference>
<evidence type="ECO:0000256" key="1">
    <source>
        <dbReference type="SAM" id="MobiDB-lite"/>
    </source>
</evidence>
<feature type="compositionally biased region" description="Low complexity" evidence="1">
    <location>
        <begin position="337"/>
        <end position="350"/>
    </location>
</feature>
<dbReference type="Pfam" id="PF22763">
    <property type="entry name" value="NrS1-1_pol-like_HBD"/>
    <property type="match status" value="1"/>
</dbReference>
<accession>A0A1H7GB81</accession>
<organism evidence="3 4">
    <name type="scientific">Haloferax larsenii</name>
    <dbReference type="NCBI Taxonomy" id="302484"/>
    <lineage>
        <taxon>Archaea</taxon>
        <taxon>Methanobacteriati</taxon>
        <taxon>Methanobacteriota</taxon>
        <taxon>Stenosarchaea group</taxon>
        <taxon>Halobacteria</taxon>
        <taxon>Halobacteriales</taxon>
        <taxon>Haloferacaceae</taxon>
        <taxon>Haloferax</taxon>
    </lineage>
</organism>
<protein>
    <recommendedName>
        <fullName evidence="2">NrS-1 polymerase-like HBD domain-containing protein</fullName>
    </recommendedName>
</protein>
<proteinExistence type="predicted"/>
<evidence type="ECO:0000313" key="4">
    <source>
        <dbReference type="Proteomes" id="UP000183894"/>
    </source>
</evidence>
<feature type="compositionally biased region" description="Basic and acidic residues" evidence="1">
    <location>
        <begin position="351"/>
        <end position="365"/>
    </location>
</feature>
<evidence type="ECO:0000259" key="2">
    <source>
        <dbReference type="Pfam" id="PF22763"/>
    </source>
</evidence>
<feature type="region of interest" description="Disordered" evidence="1">
    <location>
        <begin position="316"/>
        <end position="431"/>
    </location>
</feature>
<feature type="compositionally biased region" description="Acidic residues" evidence="1">
    <location>
        <begin position="412"/>
        <end position="422"/>
    </location>
</feature>
<name>A0A1H7GB81_HALLR</name>
<dbReference type="InterPro" id="IPR054468">
    <property type="entry name" value="NrSPol-like_HBD"/>
</dbReference>
<dbReference type="OrthoDB" id="238910at2157"/>
<dbReference type="EMBL" id="FOAD01000001">
    <property type="protein sequence ID" value="SEK33730.1"/>
    <property type="molecule type" value="Genomic_DNA"/>
</dbReference>
<reference evidence="3 4" key="1">
    <citation type="submission" date="2016-10" db="EMBL/GenBank/DDBJ databases">
        <authorList>
            <person name="de Groot N.N."/>
        </authorList>
    </citation>
    <scope>NUCLEOTIDE SEQUENCE [LARGE SCALE GENOMIC DNA]</scope>
    <source>
        <strain evidence="3 4">CDM_5</strain>
    </source>
</reference>
<gene>
    <name evidence="3" type="ORF">SAMN04488691_101228</name>
</gene>
<sequence>MTPPLPTRAALPDELLDRPQWVGWRTQTAGGNETKIPLDVNGGYASATDASTWTTFDEALAYATAGEADGVGFVFTDEDPYVGVALDACRERETGATEDWAQVIVDRLDSYTEVDPSGSGYHVIVRGSLPPGGDRTGGLELYERARFLTVTGDRVDETPDCAADRTTELTAIYQAYVESGESPDVPSPVDAEGDSTQSTSLAALDAPGNDLTDEMVVKRASNTANSLEFRRLWAGDADAYDSREDADSALCSILAFWTGGDPEQMDRLFRESGLYRGKWDEVHFADGETYGEKLIARALEEATEFYDPSGFSSAVRRTASKGEHDHSDGHDTTRDVGTASAADADDTAGAHSDDHSDTHAADHSGDNTGNHSGDRERRLNELQERVESLVEENDRLRDELAEERTRRRELEATDDERDDDDGGWSLFGWFK</sequence>